<keyword evidence="6 14" id="KW-0067">ATP-binding</keyword>
<keyword evidence="4 11" id="KW-0812">Transmembrane</keyword>
<dbReference type="Pfam" id="PF00664">
    <property type="entry name" value="ABC_membrane"/>
    <property type="match status" value="1"/>
</dbReference>
<evidence type="ECO:0000259" key="13">
    <source>
        <dbReference type="PROSITE" id="PS50929"/>
    </source>
</evidence>
<dbReference type="InterPro" id="IPR039421">
    <property type="entry name" value="Type_1_exporter"/>
</dbReference>
<comment type="caution">
    <text evidence="14">The sequence shown here is derived from an EMBL/GenBank/DDBJ whole genome shotgun (WGS) entry which is preliminary data.</text>
</comment>
<dbReference type="Gene3D" id="3.40.50.300">
    <property type="entry name" value="P-loop containing nucleotide triphosphate hydrolases"/>
    <property type="match status" value="1"/>
</dbReference>
<feature type="transmembrane region" description="Helical" evidence="11">
    <location>
        <begin position="196"/>
        <end position="214"/>
    </location>
</feature>
<dbReference type="PANTHER" id="PTHR43394">
    <property type="entry name" value="ATP-DEPENDENT PERMEASE MDL1, MITOCHONDRIAL"/>
    <property type="match status" value="1"/>
</dbReference>
<dbReference type="PROSITE" id="PS50929">
    <property type="entry name" value="ABC_TM1F"/>
    <property type="match status" value="1"/>
</dbReference>
<dbReference type="PROSITE" id="PS50893">
    <property type="entry name" value="ABC_TRANSPORTER_2"/>
    <property type="match status" value="1"/>
</dbReference>
<dbReference type="EMBL" id="RPFW01000002">
    <property type="protein sequence ID" value="TVZ05706.1"/>
    <property type="molecule type" value="Genomic_DNA"/>
</dbReference>
<evidence type="ECO:0000256" key="5">
    <source>
        <dbReference type="ARBA" id="ARBA00022741"/>
    </source>
</evidence>
<evidence type="ECO:0000313" key="15">
    <source>
        <dbReference type="Proteomes" id="UP000460272"/>
    </source>
</evidence>
<keyword evidence="8 11" id="KW-0472">Membrane</keyword>
<dbReference type="GO" id="GO:0005524">
    <property type="term" value="F:ATP binding"/>
    <property type="evidence" value="ECO:0007669"/>
    <property type="project" value="UniProtKB-KW"/>
</dbReference>
<dbReference type="PROSITE" id="PS00211">
    <property type="entry name" value="ABC_TRANSPORTER_1"/>
    <property type="match status" value="1"/>
</dbReference>
<keyword evidence="3" id="KW-1003">Cell membrane</keyword>
<evidence type="ECO:0000256" key="4">
    <source>
        <dbReference type="ARBA" id="ARBA00022692"/>
    </source>
</evidence>
<dbReference type="InterPro" id="IPR027417">
    <property type="entry name" value="P-loop_NTPase"/>
</dbReference>
<evidence type="ECO:0000256" key="11">
    <source>
        <dbReference type="SAM" id="Phobius"/>
    </source>
</evidence>
<dbReference type="InterPro" id="IPR011527">
    <property type="entry name" value="ABC1_TM_dom"/>
</dbReference>
<organism evidence="14 15">
    <name type="scientific">Trebonia kvetii</name>
    <dbReference type="NCBI Taxonomy" id="2480626"/>
    <lineage>
        <taxon>Bacteria</taxon>
        <taxon>Bacillati</taxon>
        <taxon>Actinomycetota</taxon>
        <taxon>Actinomycetes</taxon>
        <taxon>Streptosporangiales</taxon>
        <taxon>Treboniaceae</taxon>
        <taxon>Trebonia</taxon>
    </lineage>
</organism>
<sequence length="638" mass="68384">MTADVTTDTADSDKTRPVSAGTDGDTGSLDTKSQGQNSWRGIATEHVDDMSAPLAALLRRRSRVLLGNLLRPHRRGVTLTAVLIVISSLCALAGPWLIGIAIDNGLPPMLKGNSGPLLWIALVFAVTVLVQAFASQAFVTMTGRIGQAVVLELRRRLFAHLLRLSVSFHESYTSGRVISRQTSDVEAISALFDEGLDSLIMAVLTLLLVGTGMLLLDWPLALVVLSGFIPLVWLSAWFRRESAVAYRRIRDANALVIVHFVETFGGLRAVQAFRREKRNEEIFDALSTDYAAASKRSSQLSSVFAPGIAMVGNVITGIVLCYGGFRVLDGDIKVGVLASFLLYLQRFFDPLQEVSQFYNSFQGAASALEKLSGVLEEEPSVAEPALPAELPGALSGRRVSFDSVRFGYRKAVVLPDFSLDIPAGQTVALVGETGAGKTTVARLLARFYDPNAGQVLLDGVDLRELPDDVLRHEIVLITQESFLFEGSVAENIRLGQPSATDEEVEAAARAIGAHTFIAGLPDGYATAVGKRGGKLSAGQRQLISFCRAFIAAPSVLVLDEATALLDIPSERLVQSALRTVLAGRTALIIAHRLSTVAIADRVLVLRAGEIIEDGSPAELMGGTGEYAELHARWAASLA</sequence>
<dbReference type="SMART" id="SM00382">
    <property type="entry name" value="AAA"/>
    <property type="match status" value="1"/>
</dbReference>
<evidence type="ECO:0000256" key="6">
    <source>
        <dbReference type="ARBA" id="ARBA00022840"/>
    </source>
</evidence>
<dbReference type="InterPro" id="IPR003593">
    <property type="entry name" value="AAA+_ATPase"/>
</dbReference>
<dbReference type="OrthoDB" id="9806127at2"/>
<keyword evidence="7 11" id="KW-1133">Transmembrane helix</keyword>
<feature type="domain" description="ABC transmembrane type-1" evidence="13">
    <location>
        <begin position="79"/>
        <end position="363"/>
    </location>
</feature>
<dbReference type="SUPFAM" id="SSF52540">
    <property type="entry name" value="P-loop containing nucleoside triphosphate hydrolases"/>
    <property type="match status" value="1"/>
</dbReference>
<evidence type="ECO:0000256" key="10">
    <source>
        <dbReference type="SAM" id="MobiDB-lite"/>
    </source>
</evidence>
<dbReference type="SUPFAM" id="SSF90123">
    <property type="entry name" value="ABC transporter transmembrane region"/>
    <property type="match status" value="1"/>
</dbReference>
<keyword evidence="15" id="KW-1185">Reference proteome</keyword>
<feature type="transmembrane region" description="Helical" evidence="11">
    <location>
        <begin position="118"/>
        <end position="139"/>
    </location>
</feature>
<evidence type="ECO:0000256" key="2">
    <source>
        <dbReference type="ARBA" id="ARBA00022448"/>
    </source>
</evidence>
<dbReference type="AlphaFoldDB" id="A0A6P2C5Q2"/>
<accession>A0A6P2C5Q2</accession>
<feature type="transmembrane region" description="Helical" evidence="11">
    <location>
        <begin position="77"/>
        <end position="98"/>
    </location>
</feature>
<name>A0A6P2C5Q2_9ACTN</name>
<keyword evidence="5" id="KW-0547">Nucleotide-binding</keyword>
<evidence type="ECO:0000259" key="12">
    <source>
        <dbReference type="PROSITE" id="PS50893"/>
    </source>
</evidence>
<evidence type="ECO:0000256" key="3">
    <source>
        <dbReference type="ARBA" id="ARBA00022475"/>
    </source>
</evidence>
<comment type="subcellular location">
    <subcellularLocation>
        <location evidence="1">Cell membrane</location>
        <topology evidence="1">Multi-pass membrane protein</topology>
    </subcellularLocation>
</comment>
<dbReference type="GO" id="GO:0015421">
    <property type="term" value="F:ABC-type oligopeptide transporter activity"/>
    <property type="evidence" value="ECO:0007669"/>
    <property type="project" value="TreeGrafter"/>
</dbReference>
<dbReference type="Gene3D" id="1.20.1560.10">
    <property type="entry name" value="ABC transporter type 1, transmembrane domain"/>
    <property type="match status" value="1"/>
</dbReference>
<feature type="domain" description="ABC transporter" evidence="12">
    <location>
        <begin position="399"/>
        <end position="632"/>
    </location>
</feature>
<evidence type="ECO:0000256" key="9">
    <source>
        <dbReference type="ARBA" id="ARBA00061644"/>
    </source>
</evidence>
<dbReference type="RefSeq" id="WP_145853407.1">
    <property type="nucleotide sequence ID" value="NZ_RPFW01000002.1"/>
</dbReference>
<gene>
    <name evidence="14" type="ORF">EAS64_14530</name>
</gene>
<comment type="similarity">
    <text evidence="9">Belongs to the ABC transporter superfamily. Lipid exporter (TC 3.A.1.106) family.</text>
</comment>
<evidence type="ECO:0000256" key="1">
    <source>
        <dbReference type="ARBA" id="ARBA00004651"/>
    </source>
</evidence>
<proteinExistence type="inferred from homology"/>
<keyword evidence="2" id="KW-0813">Transport</keyword>
<dbReference type="Proteomes" id="UP000460272">
    <property type="component" value="Unassembled WGS sequence"/>
</dbReference>
<evidence type="ECO:0000256" key="8">
    <source>
        <dbReference type="ARBA" id="ARBA00023136"/>
    </source>
</evidence>
<feature type="transmembrane region" description="Helical" evidence="11">
    <location>
        <begin position="220"/>
        <end position="238"/>
    </location>
</feature>
<dbReference type="GO" id="GO:0016887">
    <property type="term" value="F:ATP hydrolysis activity"/>
    <property type="evidence" value="ECO:0007669"/>
    <property type="project" value="InterPro"/>
</dbReference>
<feature type="transmembrane region" description="Helical" evidence="11">
    <location>
        <begin position="303"/>
        <end position="325"/>
    </location>
</feature>
<reference evidence="14 15" key="1">
    <citation type="submission" date="2018-11" db="EMBL/GenBank/DDBJ databases">
        <title>Trebonia kvetii gen.nov., sp.nov., a novel acidophilic actinobacterium, and proposal of the new actinobacterial family Treboniaceae fam. nov.</title>
        <authorList>
            <person name="Rapoport D."/>
            <person name="Sagova-Mareckova M."/>
            <person name="Sedlacek I."/>
            <person name="Provaznik J."/>
            <person name="Kralova S."/>
            <person name="Pavlinic D."/>
            <person name="Benes V."/>
            <person name="Kopecky J."/>
        </authorList>
    </citation>
    <scope>NUCLEOTIDE SEQUENCE [LARGE SCALE GENOMIC DNA]</scope>
    <source>
        <strain evidence="14 15">15Tr583</strain>
    </source>
</reference>
<protein>
    <submittedName>
        <fullName evidence="14">ABC transporter ATP-binding protein</fullName>
    </submittedName>
</protein>
<dbReference type="GO" id="GO:0005886">
    <property type="term" value="C:plasma membrane"/>
    <property type="evidence" value="ECO:0007669"/>
    <property type="project" value="UniProtKB-SubCell"/>
</dbReference>
<evidence type="ECO:0000313" key="14">
    <source>
        <dbReference type="EMBL" id="TVZ05706.1"/>
    </source>
</evidence>
<evidence type="ECO:0000256" key="7">
    <source>
        <dbReference type="ARBA" id="ARBA00022989"/>
    </source>
</evidence>
<dbReference type="InterPro" id="IPR036640">
    <property type="entry name" value="ABC1_TM_sf"/>
</dbReference>
<dbReference type="InterPro" id="IPR017871">
    <property type="entry name" value="ABC_transporter-like_CS"/>
</dbReference>
<dbReference type="FunFam" id="3.40.50.300:FF:000299">
    <property type="entry name" value="ABC transporter ATP-binding protein/permease"/>
    <property type="match status" value="1"/>
</dbReference>
<dbReference type="InterPro" id="IPR003439">
    <property type="entry name" value="ABC_transporter-like_ATP-bd"/>
</dbReference>
<dbReference type="PANTHER" id="PTHR43394:SF1">
    <property type="entry name" value="ATP-BINDING CASSETTE SUB-FAMILY B MEMBER 10, MITOCHONDRIAL"/>
    <property type="match status" value="1"/>
</dbReference>
<dbReference type="Pfam" id="PF00005">
    <property type="entry name" value="ABC_tran"/>
    <property type="match status" value="1"/>
</dbReference>
<feature type="region of interest" description="Disordered" evidence="10">
    <location>
        <begin position="1"/>
        <end position="36"/>
    </location>
</feature>
<dbReference type="CDD" id="cd18546">
    <property type="entry name" value="ABC_6TM_Rv0194_D2_like"/>
    <property type="match status" value="1"/>
</dbReference>